<keyword evidence="1 5" id="KW-0963">Cytoplasm</keyword>
<reference evidence="8 9" key="1">
    <citation type="submission" date="2023-07" db="EMBL/GenBank/DDBJ databases">
        <title>Genomic Encyclopedia of Type Strains, Phase IV (KMG-IV): sequencing the most valuable type-strain genomes for metagenomic binning, comparative biology and taxonomic classification.</title>
        <authorList>
            <person name="Goeker M."/>
        </authorList>
    </citation>
    <scope>NUCLEOTIDE SEQUENCE [LARGE SCALE GENOMIC DNA]</scope>
    <source>
        <strain evidence="8 9">DSM 22616</strain>
    </source>
</reference>
<evidence type="ECO:0000256" key="5">
    <source>
        <dbReference type="HAMAP-Rule" id="MF_00014"/>
    </source>
</evidence>
<dbReference type="SUPFAM" id="SSF50447">
    <property type="entry name" value="Translation proteins"/>
    <property type="match status" value="1"/>
</dbReference>
<dbReference type="InterPro" id="IPR011961">
    <property type="entry name" value="RimM"/>
</dbReference>
<dbReference type="InterPro" id="IPR056792">
    <property type="entry name" value="PRC_RimM"/>
</dbReference>
<evidence type="ECO:0000259" key="7">
    <source>
        <dbReference type="Pfam" id="PF24986"/>
    </source>
</evidence>
<comment type="caution">
    <text evidence="8">The sequence shown here is derived from an EMBL/GenBank/DDBJ whole genome shotgun (WGS) entry which is preliminary data.</text>
</comment>
<comment type="similarity">
    <text evidence="5">Belongs to the RimM family.</text>
</comment>
<comment type="subcellular location">
    <subcellularLocation>
        <location evidence="5">Cytoplasm</location>
    </subcellularLocation>
</comment>
<keyword evidence="4 5" id="KW-0143">Chaperone</keyword>
<dbReference type="InterPro" id="IPR002676">
    <property type="entry name" value="RimM_N"/>
</dbReference>
<dbReference type="EMBL" id="JAUSTN010000001">
    <property type="protein sequence ID" value="MDQ0274123.1"/>
    <property type="molecule type" value="Genomic_DNA"/>
</dbReference>
<gene>
    <name evidence="5" type="primary">rimM</name>
    <name evidence="8" type="ORF">J2S72_000119</name>
</gene>
<protein>
    <recommendedName>
        <fullName evidence="5">Ribosome maturation factor RimM</fullName>
    </recommendedName>
</protein>
<accession>A0ABU0AS76</accession>
<evidence type="ECO:0000313" key="9">
    <source>
        <dbReference type="Proteomes" id="UP001236559"/>
    </source>
</evidence>
<dbReference type="Gene3D" id="2.30.30.240">
    <property type="entry name" value="PRC-barrel domain"/>
    <property type="match status" value="1"/>
</dbReference>
<dbReference type="Pfam" id="PF01782">
    <property type="entry name" value="RimM"/>
    <property type="match status" value="1"/>
</dbReference>
<dbReference type="RefSeq" id="WP_052648955.1">
    <property type="nucleotide sequence ID" value="NZ_JAUSTN010000001.1"/>
</dbReference>
<evidence type="ECO:0000256" key="3">
    <source>
        <dbReference type="ARBA" id="ARBA00022552"/>
    </source>
</evidence>
<comment type="function">
    <text evidence="5">An accessory protein needed during the final step in the assembly of 30S ribosomal subunit, possibly for assembly of the head region. Essential for efficient processing of 16S rRNA. May be needed both before and after RbfA during the maturation of 16S rRNA. It has affinity for free ribosomal 30S subunits but not for 70S ribosomes.</text>
</comment>
<evidence type="ECO:0000256" key="2">
    <source>
        <dbReference type="ARBA" id="ARBA00022517"/>
    </source>
</evidence>
<comment type="subunit">
    <text evidence="5">Binds ribosomal protein uS19.</text>
</comment>
<evidence type="ECO:0000256" key="1">
    <source>
        <dbReference type="ARBA" id="ARBA00022490"/>
    </source>
</evidence>
<dbReference type="InterPro" id="IPR036976">
    <property type="entry name" value="RimM_N_sf"/>
</dbReference>
<dbReference type="InterPro" id="IPR011033">
    <property type="entry name" value="PRC_barrel-like_sf"/>
</dbReference>
<dbReference type="InterPro" id="IPR009000">
    <property type="entry name" value="Transl_B-barrel_sf"/>
</dbReference>
<organism evidence="8 9">
    <name type="scientific">Peptoniphilus koenoeneniae</name>
    <dbReference type="NCBI Taxonomy" id="507751"/>
    <lineage>
        <taxon>Bacteria</taxon>
        <taxon>Bacillati</taxon>
        <taxon>Bacillota</taxon>
        <taxon>Tissierellia</taxon>
        <taxon>Tissierellales</taxon>
        <taxon>Peptoniphilaceae</taxon>
        <taxon>Peptoniphilus</taxon>
    </lineage>
</organism>
<dbReference type="NCBIfam" id="TIGR02273">
    <property type="entry name" value="16S_RimM"/>
    <property type="match status" value="1"/>
</dbReference>
<feature type="domain" description="Ribosome maturation factor RimM PRC barrel" evidence="7">
    <location>
        <begin position="93"/>
        <end position="152"/>
    </location>
</feature>
<feature type="domain" description="RimM N-terminal" evidence="6">
    <location>
        <begin position="4"/>
        <end position="81"/>
    </location>
</feature>
<keyword evidence="9" id="KW-1185">Reference proteome</keyword>
<dbReference type="PANTHER" id="PTHR33692">
    <property type="entry name" value="RIBOSOME MATURATION FACTOR RIMM"/>
    <property type="match status" value="1"/>
</dbReference>
<comment type="domain">
    <text evidence="5">The PRC barrel domain binds ribosomal protein uS19.</text>
</comment>
<sequence length="161" mass="18819">MIIVGKILNTHGIKGVLKIMPITSDIKRFSKTDYLIIKDEMYSIESVFYKDKFVFIKFKEFDNINDVLKFKNQFVYIKEEDRVKLKKDTYFISDLIGLNVFDTEKNKLGKIINIIENPANDLYEIEDEKGNTHLVPSVKEFVKEIDLKSGIIIKPIKGMFE</sequence>
<dbReference type="HAMAP" id="MF_00014">
    <property type="entry name" value="Ribosome_mat_RimM"/>
    <property type="match status" value="1"/>
</dbReference>
<dbReference type="Pfam" id="PF24986">
    <property type="entry name" value="PRC_RimM"/>
    <property type="match status" value="1"/>
</dbReference>
<name>A0ABU0AS76_9FIRM</name>
<dbReference type="Proteomes" id="UP001236559">
    <property type="component" value="Unassembled WGS sequence"/>
</dbReference>
<keyword evidence="3 5" id="KW-0698">rRNA processing</keyword>
<evidence type="ECO:0000259" key="6">
    <source>
        <dbReference type="Pfam" id="PF01782"/>
    </source>
</evidence>
<evidence type="ECO:0000313" key="8">
    <source>
        <dbReference type="EMBL" id="MDQ0274123.1"/>
    </source>
</evidence>
<dbReference type="Gene3D" id="2.40.30.60">
    <property type="entry name" value="RimM"/>
    <property type="match status" value="1"/>
</dbReference>
<evidence type="ECO:0000256" key="4">
    <source>
        <dbReference type="ARBA" id="ARBA00023186"/>
    </source>
</evidence>
<dbReference type="PANTHER" id="PTHR33692:SF1">
    <property type="entry name" value="RIBOSOME MATURATION FACTOR RIMM"/>
    <property type="match status" value="1"/>
</dbReference>
<proteinExistence type="inferred from homology"/>
<dbReference type="SUPFAM" id="SSF50346">
    <property type="entry name" value="PRC-barrel domain"/>
    <property type="match status" value="1"/>
</dbReference>
<keyword evidence="2 5" id="KW-0690">Ribosome biogenesis</keyword>